<sequence>MKKTKLIILSATLLAILVGCPFALILPFGPRLDAVYSPYGEVSCDTAAFSPNGKYFAMEPCDEPTINLATYEIANGEEIQKWDLFYNTLKGIAWSPDSKKIAVMYHWDYSTTAVYILELGREGIVAQGWTDDNFYHYMVFSADNQTILLSNDQLFVTAEIVPEETKNEKNEEENDNEIY</sequence>
<organism evidence="1 2">
    <name type="scientific">Candidatus Buchananbacteria bacterium RIFCSPHIGHO2_01_FULL_39_14</name>
    <dbReference type="NCBI Taxonomy" id="1797532"/>
    <lineage>
        <taxon>Bacteria</taxon>
        <taxon>Candidatus Buchananiibacteriota</taxon>
    </lineage>
</organism>
<comment type="caution">
    <text evidence="1">The sequence shown here is derived from an EMBL/GenBank/DDBJ whole genome shotgun (WGS) entry which is preliminary data.</text>
</comment>
<dbReference type="PROSITE" id="PS51257">
    <property type="entry name" value="PROKAR_LIPOPROTEIN"/>
    <property type="match status" value="1"/>
</dbReference>
<dbReference type="SUPFAM" id="SSF50969">
    <property type="entry name" value="YVTN repeat-like/Quinoprotein amine dehydrogenase"/>
    <property type="match status" value="1"/>
</dbReference>
<evidence type="ECO:0008006" key="3">
    <source>
        <dbReference type="Google" id="ProtNLM"/>
    </source>
</evidence>
<reference evidence="1 2" key="1">
    <citation type="journal article" date="2016" name="Nat. Commun.">
        <title>Thousands of microbial genomes shed light on interconnected biogeochemical processes in an aquifer system.</title>
        <authorList>
            <person name="Anantharaman K."/>
            <person name="Brown C.T."/>
            <person name="Hug L.A."/>
            <person name="Sharon I."/>
            <person name="Castelle C.J."/>
            <person name="Probst A.J."/>
            <person name="Thomas B.C."/>
            <person name="Singh A."/>
            <person name="Wilkins M.J."/>
            <person name="Karaoz U."/>
            <person name="Brodie E.L."/>
            <person name="Williams K.H."/>
            <person name="Hubbard S.S."/>
            <person name="Banfield J.F."/>
        </authorList>
    </citation>
    <scope>NUCLEOTIDE SEQUENCE [LARGE SCALE GENOMIC DNA]</scope>
</reference>
<evidence type="ECO:0000313" key="2">
    <source>
        <dbReference type="Proteomes" id="UP000178930"/>
    </source>
</evidence>
<name>A0A1G1XUB4_9BACT</name>
<accession>A0A1G1XUB4</accession>
<gene>
    <name evidence="1" type="ORF">A2729_03225</name>
</gene>
<proteinExistence type="predicted"/>
<evidence type="ECO:0000313" key="1">
    <source>
        <dbReference type="EMBL" id="OGY43679.1"/>
    </source>
</evidence>
<dbReference type="InterPro" id="IPR011042">
    <property type="entry name" value="6-blade_b-propeller_TolB-like"/>
</dbReference>
<dbReference type="AlphaFoldDB" id="A0A1G1XUB4"/>
<protein>
    <recommendedName>
        <fullName evidence="3">Anaphase-promoting complex subunit 4 WD40 domain-containing protein</fullName>
    </recommendedName>
</protein>
<dbReference type="InterPro" id="IPR011044">
    <property type="entry name" value="Quino_amine_DH_bsu"/>
</dbReference>
<dbReference type="Proteomes" id="UP000178930">
    <property type="component" value="Unassembled WGS sequence"/>
</dbReference>
<dbReference type="Gene3D" id="2.120.10.30">
    <property type="entry name" value="TolB, C-terminal domain"/>
    <property type="match status" value="1"/>
</dbReference>
<dbReference type="EMBL" id="MHIB01000031">
    <property type="protein sequence ID" value="OGY43679.1"/>
    <property type="molecule type" value="Genomic_DNA"/>
</dbReference>